<geneLocation type="mitochondrion" evidence="10"/>
<evidence type="ECO:0000256" key="7">
    <source>
        <dbReference type="ARBA" id="ARBA00023136"/>
    </source>
</evidence>
<evidence type="ECO:0000256" key="3">
    <source>
        <dbReference type="ARBA" id="ARBA00020843"/>
    </source>
</evidence>
<dbReference type="Gene3D" id="1.10.287.80">
    <property type="entry name" value="ATP synthase, gamma subunit, helix hairpin domain"/>
    <property type="match status" value="1"/>
</dbReference>
<name>A0A140F2I6_9EUKA</name>
<dbReference type="AlphaFoldDB" id="A0A140F2I6"/>
<dbReference type="PANTHER" id="PTHR11693">
    <property type="entry name" value="ATP SYNTHASE GAMMA CHAIN"/>
    <property type="match status" value="1"/>
</dbReference>
<reference evidence="10" key="2">
    <citation type="journal article" date="2016" name="Open Biol.">
        <title>Moramonas marocensis gen. nov., sp. nov.: a jakobid flagellate isolated from desert soil with a bacteria-like, but bloated mitochondrial genome.</title>
        <authorList>
            <person name="Strassert J.F."/>
            <person name="Tikhonenkov D.V."/>
            <person name="Pombert J.F."/>
            <person name="Kolisko M."/>
            <person name="Tai V."/>
            <person name="Mylnikov A.P."/>
            <person name="Keeling P.J."/>
        </authorList>
    </citation>
    <scope>NUCLEOTIDE SEQUENCE</scope>
</reference>
<keyword evidence="4" id="KW-0813">Transport</keyword>
<gene>
    <name evidence="10" type="ORF">Mmmito_0040</name>
</gene>
<evidence type="ECO:0000256" key="2">
    <source>
        <dbReference type="ARBA" id="ARBA00007681"/>
    </source>
</evidence>
<evidence type="ECO:0000256" key="5">
    <source>
        <dbReference type="ARBA" id="ARBA00022781"/>
    </source>
</evidence>
<accession>A0A140F2I6</accession>
<dbReference type="InterPro" id="IPR000131">
    <property type="entry name" value="ATP_synth_F1_gsu"/>
</dbReference>
<dbReference type="PIRSF" id="PIRSF039089">
    <property type="entry name" value="ATP_synthase_gamma"/>
    <property type="match status" value="1"/>
</dbReference>
<dbReference type="CDD" id="cd12151">
    <property type="entry name" value="F1-ATPase_gamma"/>
    <property type="match status" value="1"/>
</dbReference>
<comment type="subcellular location">
    <subcellularLocation>
        <location evidence="1">Membrane</location>
        <topology evidence="1">Peripheral membrane protein</topology>
    </subcellularLocation>
</comment>
<evidence type="ECO:0000313" key="10">
    <source>
        <dbReference type="EMBL" id="AML60620.1"/>
    </source>
</evidence>
<organism evidence="10">
    <name type="scientific">Moramonas marocensis</name>
    <dbReference type="NCBI Taxonomy" id="1805496"/>
    <lineage>
        <taxon>Eukaryota</taxon>
        <taxon>Discoba</taxon>
        <taxon>Jakobida</taxon>
        <taxon>Histionina</taxon>
        <taxon>Moramonas</taxon>
    </lineage>
</organism>
<evidence type="ECO:0000256" key="6">
    <source>
        <dbReference type="ARBA" id="ARBA00023065"/>
    </source>
</evidence>
<evidence type="ECO:0000256" key="8">
    <source>
        <dbReference type="ARBA" id="ARBA00023196"/>
    </source>
</evidence>
<dbReference type="Pfam" id="PF00231">
    <property type="entry name" value="ATP-synt"/>
    <property type="match status" value="1"/>
</dbReference>
<keyword evidence="5" id="KW-0375">Hydrogen ion transport</keyword>
<keyword evidence="6" id="KW-0406">Ion transport</keyword>
<dbReference type="InterPro" id="IPR035968">
    <property type="entry name" value="ATP_synth_F1_ATPase_gsu"/>
</dbReference>
<reference evidence="10" key="1">
    <citation type="submission" date="2015-11" db="EMBL/GenBank/DDBJ databases">
        <authorList>
            <person name="Zhang Y."/>
            <person name="Guo Z."/>
        </authorList>
    </citation>
    <scope>NUCLEOTIDE SEQUENCE</scope>
</reference>
<dbReference type="GO" id="GO:0046933">
    <property type="term" value="F:proton-transporting ATP synthase activity, rotational mechanism"/>
    <property type="evidence" value="ECO:0007669"/>
    <property type="project" value="InterPro"/>
</dbReference>
<dbReference type="Gene3D" id="3.40.1380.10">
    <property type="match status" value="1"/>
</dbReference>
<dbReference type="PRINTS" id="PR00126">
    <property type="entry name" value="ATPASEGAMMA"/>
</dbReference>
<keyword evidence="9" id="KW-0066">ATP synthesis</keyword>
<keyword evidence="8" id="KW-0139">CF(1)</keyword>
<dbReference type="PANTHER" id="PTHR11693:SF22">
    <property type="entry name" value="ATP SYNTHASE SUBUNIT GAMMA, MITOCHONDRIAL"/>
    <property type="match status" value="1"/>
</dbReference>
<comment type="similarity">
    <text evidence="2">Belongs to the ATPase gamma chain family.</text>
</comment>
<keyword evidence="7" id="KW-0472">Membrane</keyword>
<dbReference type="GO" id="GO:0045259">
    <property type="term" value="C:proton-transporting ATP synthase complex"/>
    <property type="evidence" value="ECO:0007669"/>
    <property type="project" value="UniProtKB-KW"/>
</dbReference>
<keyword evidence="10" id="KW-0496">Mitochondrion</keyword>
<sequence length="296" mass="33133">MASTKDFKVRIKSITSIKKITKAMKMVAASKLRQVQRNLDIIRPSFESINSVYNEYLSTTSTQTPPSTGHSQNHFILAISSDRGLCGGINTNTVKATKNSMRNILSSNSDNQVRLFTIGEKGKEVLAREHSKLLSTSVSELSKKTITFVSASLVAEELFQMKVGDTNVSFDFCHIIYSKFKSVISQVLVEETVLSTTQLNNYFYEFNQYELDSEENKSELLYDFYEFYLGLKLFSSLLENATSEQGARMNAMDSASRNAGEMIDKLTLIYNKARQASITRELIEIISCASAVSSSK</sequence>
<evidence type="ECO:0000256" key="9">
    <source>
        <dbReference type="ARBA" id="ARBA00023310"/>
    </source>
</evidence>
<dbReference type="SUPFAM" id="SSF52943">
    <property type="entry name" value="ATP synthase (F1-ATPase), gamma subunit"/>
    <property type="match status" value="1"/>
</dbReference>
<dbReference type="FunFam" id="1.10.287.80:FF:000001">
    <property type="entry name" value="ATP synthase gamma chain"/>
    <property type="match status" value="1"/>
</dbReference>
<dbReference type="NCBIfam" id="TIGR01146">
    <property type="entry name" value="ATPsyn_F1gamma"/>
    <property type="match status" value="1"/>
</dbReference>
<dbReference type="EMBL" id="KU057171">
    <property type="protein sequence ID" value="AML60620.1"/>
    <property type="molecule type" value="Genomic_DNA"/>
</dbReference>
<dbReference type="GO" id="GO:0005739">
    <property type="term" value="C:mitochondrion"/>
    <property type="evidence" value="ECO:0007669"/>
    <property type="project" value="UniProtKB-ARBA"/>
</dbReference>
<evidence type="ECO:0000256" key="4">
    <source>
        <dbReference type="ARBA" id="ARBA00022448"/>
    </source>
</evidence>
<proteinExistence type="inferred from homology"/>
<evidence type="ECO:0000256" key="1">
    <source>
        <dbReference type="ARBA" id="ARBA00004170"/>
    </source>
</evidence>
<protein>
    <recommendedName>
        <fullName evidence="3">ATP synthase subunit gamma, mitochondrial</fullName>
    </recommendedName>
</protein>
<dbReference type="HAMAP" id="MF_00815">
    <property type="entry name" value="ATP_synth_gamma_bact"/>
    <property type="match status" value="1"/>
</dbReference>